<name>A0A0F9NKZ8_9ZZZZ</name>
<dbReference type="EMBL" id="LAZR01006817">
    <property type="protein sequence ID" value="KKM89435.1"/>
    <property type="molecule type" value="Genomic_DNA"/>
</dbReference>
<reference evidence="1" key="1">
    <citation type="journal article" date="2015" name="Nature">
        <title>Complex archaea that bridge the gap between prokaryotes and eukaryotes.</title>
        <authorList>
            <person name="Spang A."/>
            <person name="Saw J.H."/>
            <person name="Jorgensen S.L."/>
            <person name="Zaremba-Niedzwiedzka K."/>
            <person name="Martijn J."/>
            <person name="Lind A.E."/>
            <person name="van Eijk R."/>
            <person name="Schleper C."/>
            <person name="Guy L."/>
            <person name="Ettema T.J."/>
        </authorList>
    </citation>
    <scope>NUCLEOTIDE SEQUENCE</scope>
</reference>
<proteinExistence type="predicted"/>
<accession>A0A0F9NKZ8</accession>
<evidence type="ECO:0000313" key="1">
    <source>
        <dbReference type="EMBL" id="KKM89435.1"/>
    </source>
</evidence>
<sequence>MAREDVRERCLNILNTTPGLRLEDALNNIKDLTQARKDVVIRDKIVKDAVRDNSTMLESNKVLLKLNGALIGNDRHNTNIDNRSINFTLNSADVKELSIITSRLEALRDRRKITGDIVNKGNNKDNE</sequence>
<organism evidence="1">
    <name type="scientific">marine sediment metagenome</name>
    <dbReference type="NCBI Taxonomy" id="412755"/>
    <lineage>
        <taxon>unclassified sequences</taxon>
        <taxon>metagenomes</taxon>
        <taxon>ecological metagenomes</taxon>
    </lineage>
</organism>
<gene>
    <name evidence="1" type="ORF">LCGC14_1248730</name>
</gene>
<protein>
    <submittedName>
        <fullName evidence="1">Uncharacterized protein</fullName>
    </submittedName>
</protein>
<comment type="caution">
    <text evidence="1">The sequence shown here is derived from an EMBL/GenBank/DDBJ whole genome shotgun (WGS) entry which is preliminary data.</text>
</comment>
<dbReference type="AlphaFoldDB" id="A0A0F9NKZ8"/>